<dbReference type="PROSITE" id="PS01124">
    <property type="entry name" value="HTH_ARAC_FAMILY_2"/>
    <property type="match status" value="1"/>
</dbReference>
<dbReference type="InterPro" id="IPR018060">
    <property type="entry name" value="HTH_AraC"/>
</dbReference>
<dbReference type="AlphaFoldDB" id="A0A402A386"/>
<dbReference type="Proteomes" id="UP000287352">
    <property type="component" value="Unassembled WGS sequence"/>
</dbReference>
<name>A0A402A386_9CHLR</name>
<keyword evidence="2" id="KW-0238">DNA-binding</keyword>
<evidence type="ECO:0000259" key="4">
    <source>
        <dbReference type="PROSITE" id="PS01124"/>
    </source>
</evidence>
<reference evidence="6" key="1">
    <citation type="submission" date="2018-12" db="EMBL/GenBank/DDBJ databases">
        <title>Tengunoibacter tsumagoiensis gen. nov., sp. nov., Dictyobacter kobayashii sp. nov., D. alpinus sp. nov., and D. joshuensis sp. nov. and description of Dictyobacteraceae fam. nov. within the order Ktedonobacterales isolated from Tengu-no-mugimeshi.</title>
        <authorList>
            <person name="Wang C.M."/>
            <person name="Zheng Y."/>
            <person name="Sakai Y."/>
            <person name="Toyoda A."/>
            <person name="Minakuchi Y."/>
            <person name="Abe K."/>
            <person name="Yokota A."/>
            <person name="Yabe S."/>
        </authorList>
    </citation>
    <scope>NUCLEOTIDE SEQUENCE [LARGE SCALE GENOMIC DNA]</scope>
    <source>
        <strain evidence="6">Uno3</strain>
    </source>
</reference>
<organism evidence="5 6">
    <name type="scientific">Tengunoibacter tsumagoiensis</name>
    <dbReference type="NCBI Taxonomy" id="2014871"/>
    <lineage>
        <taxon>Bacteria</taxon>
        <taxon>Bacillati</taxon>
        <taxon>Chloroflexota</taxon>
        <taxon>Ktedonobacteria</taxon>
        <taxon>Ktedonobacterales</taxon>
        <taxon>Dictyobacteraceae</taxon>
        <taxon>Tengunoibacter</taxon>
    </lineage>
</organism>
<accession>A0A402A386</accession>
<dbReference type="GO" id="GO:0003700">
    <property type="term" value="F:DNA-binding transcription factor activity"/>
    <property type="evidence" value="ECO:0007669"/>
    <property type="project" value="InterPro"/>
</dbReference>
<dbReference type="GO" id="GO:0043565">
    <property type="term" value="F:sequence-specific DNA binding"/>
    <property type="evidence" value="ECO:0007669"/>
    <property type="project" value="InterPro"/>
</dbReference>
<dbReference type="InterPro" id="IPR018062">
    <property type="entry name" value="HTH_AraC-typ_CS"/>
</dbReference>
<dbReference type="SMART" id="SM00342">
    <property type="entry name" value="HTH_ARAC"/>
    <property type="match status" value="1"/>
</dbReference>
<feature type="domain" description="HTH araC/xylS-type" evidence="4">
    <location>
        <begin position="200"/>
        <end position="298"/>
    </location>
</feature>
<dbReference type="SUPFAM" id="SSF46689">
    <property type="entry name" value="Homeodomain-like"/>
    <property type="match status" value="2"/>
</dbReference>
<gene>
    <name evidence="5" type="ORF">KTT_34720</name>
</gene>
<evidence type="ECO:0000256" key="3">
    <source>
        <dbReference type="ARBA" id="ARBA00023163"/>
    </source>
</evidence>
<sequence>MIIRPRPQSLPQMSVLSKQSSHSTYILHEKAPFYYWEGQSSLSIKTFFSGRALYTLGKGYYAVDDCSYLILNHQQPYTIAIEALEPIESFCIFFEPGFAEEIYRSHILSAASLLDRPGADASSLLHFFERTYPHDHLVSPVLFQLRAAVQSETFTSLWLSEQLHRLMQGLLHVHLSLYRELEQLPAIRIATREELYRRLYRAHDFIEALYTTSITLDEIAAVAELSPNHFLRMFKQLFHVTPHQYILRKRLECAQQLLRDTEQSVTEICFSLGFESLSSFSWYFQQKTGASPRMYRTQKK</sequence>
<comment type="caution">
    <text evidence="5">The sequence shown here is derived from an EMBL/GenBank/DDBJ whole genome shotgun (WGS) entry which is preliminary data.</text>
</comment>
<keyword evidence="3" id="KW-0804">Transcription</keyword>
<dbReference type="InterPro" id="IPR009057">
    <property type="entry name" value="Homeodomain-like_sf"/>
</dbReference>
<keyword evidence="1" id="KW-0805">Transcription regulation</keyword>
<evidence type="ECO:0000256" key="2">
    <source>
        <dbReference type="ARBA" id="ARBA00023125"/>
    </source>
</evidence>
<proteinExistence type="predicted"/>
<dbReference type="PROSITE" id="PS00041">
    <property type="entry name" value="HTH_ARAC_FAMILY_1"/>
    <property type="match status" value="1"/>
</dbReference>
<evidence type="ECO:0000313" key="5">
    <source>
        <dbReference type="EMBL" id="GCE13613.1"/>
    </source>
</evidence>
<dbReference type="OrthoDB" id="192171at2"/>
<dbReference type="RefSeq" id="WP_126581124.1">
    <property type="nucleotide sequence ID" value="NZ_BIFR01000001.1"/>
</dbReference>
<dbReference type="EMBL" id="BIFR01000001">
    <property type="protein sequence ID" value="GCE13613.1"/>
    <property type="molecule type" value="Genomic_DNA"/>
</dbReference>
<dbReference type="Gene3D" id="1.10.10.60">
    <property type="entry name" value="Homeodomain-like"/>
    <property type="match status" value="2"/>
</dbReference>
<evidence type="ECO:0000256" key="1">
    <source>
        <dbReference type="ARBA" id="ARBA00023015"/>
    </source>
</evidence>
<dbReference type="PANTHER" id="PTHR43280">
    <property type="entry name" value="ARAC-FAMILY TRANSCRIPTIONAL REGULATOR"/>
    <property type="match status" value="1"/>
</dbReference>
<keyword evidence="6" id="KW-1185">Reference proteome</keyword>
<protein>
    <recommendedName>
        <fullName evidence="4">HTH araC/xylS-type domain-containing protein</fullName>
    </recommendedName>
</protein>
<evidence type="ECO:0000313" key="6">
    <source>
        <dbReference type="Proteomes" id="UP000287352"/>
    </source>
</evidence>
<dbReference type="Pfam" id="PF12833">
    <property type="entry name" value="HTH_18"/>
    <property type="match status" value="1"/>
</dbReference>
<dbReference type="PANTHER" id="PTHR43280:SF28">
    <property type="entry name" value="HTH-TYPE TRANSCRIPTIONAL ACTIVATOR RHAS"/>
    <property type="match status" value="1"/>
</dbReference>